<reference evidence="4" key="1">
    <citation type="journal article" date="2019" name="Int. J. Syst. Evol. Microbiol.">
        <title>The Global Catalogue of Microorganisms (GCM) 10K type strain sequencing project: providing services to taxonomists for standard genome sequencing and annotation.</title>
        <authorList>
            <consortium name="The Broad Institute Genomics Platform"/>
            <consortium name="The Broad Institute Genome Sequencing Center for Infectious Disease"/>
            <person name="Wu L."/>
            <person name="Ma J."/>
        </authorList>
    </citation>
    <scope>NUCLEOTIDE SEQUENCE [LARGE SCALE GENOMIC DNA]</scope>
    <source>
        <strain evidence="4">JCM 17925</strain>
    </source>
</reference>
<dbReference type="EMBL" id="BAABHB010000007">
    <property type="protein sequence ID" value="GAA4410403.1"/>
    <property type="molecule type" value="Genomic_DNA"/>
</dbReference>
<sequence length="134" mass="15051">MELLTDNIGSETSFELVDQARQGVLRLRVDEVARPVSLTDRDMAHILGISERTLHRLQPQARLASGASERLLLLENLLAHGLAVFDGRAEVLGRWLRIPLPELRRQAPLEFLDTTIGFALVHQVLSRIEHGIYA</sequence>
<protein>
    <recommendedName>
        <fullName evidence="5">Toxin-antitoxin system antitoxin component, TIGR02293 family</fullName>
    </recommendedName>
</protein>
<dbReference type="NCBIfam" id="TIGR02293">
    <property type="entry name" value="TAS_TIGR02293"/>
    <property type="match status" value="1"/>
</dbReference>
<dbReference type="Proteomes" id="UP001500936">
    <property type="component" value="Unassembled WGS sequence"/>
</dbReference>
<gene>
    <name evidence="3" type="ORF">GCM10023187_34940</name>
</gene>
<comment type="caution">
    <text evidence="3">The sequence shown here is derived from an EMBL/GenBank/DDBJ whole genome shotgun (WGS) entry which is preliminary data.</text>
</comment>
<feature type="domain" description="Antitoxin Xre-like helix-turn-helix" evidence="2">
    <location>
        <begin position="15"/>
        <end position="74"/>
    </location>
</feature>
<evidence type="ECO:0000259" key="1">
    <source>
        <dbReference type="Pfam" id="PF09722"/>
    </source>
</evidence>
<dbReference type="InterPro" id="IPR046847">
    <property type="entry name" value="Xre-like_HTH"/>
</dbReference>
<proteinExistence type="predicted"/>
<dbReference type="InterPro" id="IPR011979">
    <property type="entry name" value="Antitox_Xre"/>
</dbReference>
<dbReference type="InterPro" id="IPR024467">
    <property type="entry name" value="Xre/MbcA/ParS-like_toxin-bd"/>
</dbReference>
<evidence type="ECO:0000259" key="2">
    <source>
        <dbReference type="Pfam" id="PF20432"/>
    </source>
</evidence>
<dbReference type="Pfam" id="PF20432">
    <property type="entry name" value="Xre-like-HTH"/>
    <property type="match status" value="1"/>
</dbReference>
<keyword evidence="4" id="KW-1185">Reference proteome</keyword>
<evidence type="ECO:0000313" key="3">
    <source>
        <dbReference type="EMBL" id="GAA4410403.1"/>
    </source>
</evidence>
<dbReference type="RefSeq" id="WP_345269155.1">
    <property type="nucleotide sequence ID" value="NZ_BAABHB010000007.1"/>
</dbReference>
<accession>A0ABP8KMU3</accession>
<dbReference type="Pfam" id="PF09722">
    <property type="entry name" value="Xre_MbcA_ParS_C"/>
    <property type="match status" value="1"/>
</dbReference>
<evidence type="ECO:0000313" key="4">
    <source>
        <dbReference type="Proteomes" id="UP001500936"/>
    </source>
</evidence>
<organism evidence="3 4">
    <name type="scientific">Nibrella viscosa</name>
    <dbReference type="NCBI Taxonomy" id="1084524"/>
    <lineage>
        <taxon>Bacteria</taxon>
        <taxon>Pseudomonadati</taxon>
        <taxon>Bacteroidota</taxon>
        <taxon>Cytophagia</taxon>
        <taxon>Cytophagales</taxon>
        <taxon>Spirosomataceae</taxon>
        <taxon>Nibrella</taxon>
    </lineage>
</organism>
<evidence type="ECO:0008006" key="5">
    <source>
        <dbReference type="Google" id="ProtNLM"/>
    </source>
</evidence>
<feature type="domain" description="Antitoxin Xre/MbcA/ParS-like toxin-binding" evidence="1">
    <location>
        <begin position="82"/>
        <end position="131"/>
    </location>
</feature>
<name>A0ABP8KMU3_9BACT</name>